<protein>
    <submittedName>
        <fullName evidence="4">PQQ-binding-like beta-propeller repeat protein</fullName>
    </submittedName>
</protein>
<feature type="signal peptide" evidence="1">
    <location>
        <begin position="1"/>
        <end position="23"/>
    </location>
</feature>
<dbReference type="RefSeq" id="WP_168861029.1">
    <property type="nucleotide sequence ID" value="NZ_CP051204.2"/>
</dbReference>
<evidence type="ECO:0000313" key="4">
    <source>
        <dbReference type="EMBL" id="QJB39159.1"/>
    </source>
</evidence>
<dbReference type="Gene3D" id="2.130.10.10">
    <property type="entry name" value="YVTN repeat-like/Quinoprotein amine dehydrogenase"/>
    <property type="match status" value="2"/>
</dbReference>
<feature type="domain" description="Calcineurin-like phosphoesterase" evidence="2">
    <location>
        <begin position="27"/>
        <end position="202"/>
    </location>
</feature>
<dbReference type="PANTHER" id="PTHR34512">
    <property type="entry name" value="CELL SURFACE PROTEIN"/>
    <property type="match status" value="1"/>
</dbReference>
<dbReference type="InterPro" id="IPR018391">
    <property type="entry name" value="PQQ_b-propeller_rpt"/>
</dbReference>
<organism evidence="4 5">
    <name type="scientific">Chitinophaga oryzae</name>
    <dbReference type="NCBI Taxonomy" id="2725414"/>
    <lineage>
        <taxon>Bacteria</taxon>
        <taxon>Pseudomonadati</taxon>
        <taxon>Bacteroidota</taxon>
        <taxon>Chitinophagia</taxon>
        <taxon>Chitinophagales</taxon>
        <taxon>Chitinophagaceae</taxon>
        <taxon>Chitinophaga</taxon>
    </lineage>
</organism>
<dbReference type="InterPro" id="IPR011044">
    <property type="entry name" value="Quino_amine_DH_bsu"/>
</dbReference>
<dbReference type="SUPFAM" id="SSF56300">
    <property type="entry name" value="Metallo-dependent phosphatases"/>
    <property type="match status" value="1"/>
</dbReference>
<keyword evidence="5" id="KW-1185">Reference proteome</keyword>
<feature type="domain" description="Pyrrolo-quinoline quinone repeat" evidence="3">
    <location>
        <begin position="425"/>
        <end position="532"/>
    </location>
</feature>
<dbReference type="Pfam" id="PF13360">
    <property type="entry name" value="PQQ_2"/>
    <property type="match status" value="3"/>
</dbReference>
<dbReference type="InterPro" id="IPR002372">
    <property type="entry name" value="PQQ_rpt_dom"/>
</dbReference>
<dbReference type="SMART" id="SM00564">
    <property type="entry name" value="PQQ"/>
    <property type="match status" value="6"/>
</dbReference>
<feature type="chain" id="PRO_5046090992" evidence="1">
    <location>
        <begin position="24"/>
        <end position="618"/>
    </location>
</feature>
<evidence type="ECO:0000313" key="5">
    <source>
        <dbReference type="Proteomes" id="UP000503144"/>
    </source>
</evidence>
<dbReference type="InterPro" id="IPR011047">
    <property type="entry name" value="Quinoprotein_ADH-like_sf"/>
</dbReference>
<dbReference type="SUPFAM" id="SSF50998">
    <property type="entry name" value="Quinoprotein alcohol dehydrogenase-like"/>
    <property type="match status" value="1"/>
</dbReference>
<feature type="domain" description="Pyrrolo-quinoline quinone repeat" evidence="3">
    <location>
        <begin position="536"/>
        <end position="611"/>
    </location>
</feature>
<dbReference type="Gene3D" id="3.60.21.10">
    <property type="match status" value="1"/>
</dbReference>
<dbReference type="InterPro" id="IPR015943">
    <property type="entry name" value="WD40/YVTN_repeat-like_dom_sf"/>
</dbReference>
<evidence type="ECO:0000259" key="3">
    <source>
        <dbReference type="Pfam" id="PF13360"/>
    </source>
</evidence>
<feature type="domain" description="Pyrrolo-quinoline quinone repeat" evidence="3">
    <location>
        <begin position="288"/>
        <end position="410"/>
    </location>
</feature>
<dbReference type="InterPro" id="IPR004843">
    <property type="entry name" value="Calcineurin-like_PHP"/>
</dbReference>
<dbReference type="PANTHER" id="PTHR34512:SF30">
    <property type="entry name" value="OUTER MEMBRANE PROTEIN ASSEMBLY FACTOR BAMB"/>
    <property type="match status" value="1"/>
</dbReference>
<dbReference type="SUPFAM" id="SSF50969">
    <property type="entry name" value="YVTN repeat-like/Quinoprotein amine dehydrogenase"/>
    <property type="match status" value="1"/>
</dbReference>
<dbReference type="Pfam" id="PF00149">
    <property type="entry name" value="Metallophos"/>
    <property type="match status" value="1"/>
</dbReference>
<proteinExistence type="predicted"/>
<sequence>MMKHFFLLSTVAVLILCRTVTMAQNTFKFALMTDIHVGSDHAAEDVQRSVADINQDPSVAFVIISGDITEFGADEELQLAKRLLDSLNKPWYIIPGNHDTKWSESGGNTFRRVFGSETFSFRHGGYWFIGTNCGPNMRMGPGQVPRENVVWLDNLLKTKDTTTPIIYINHYPQNADLNNWYEALDRLKQHNIQLILCGHGHANKTFDFENIPGVMCRSNLRAKDSIGGYNIITVANGQATFEERTPLIGKNRQWTAQPLRSHHARYDAAPFERPSYAMNDSFPAVKALWTFQDNSDIGSGMALVKNLVISTNTAGEVYALQAANGKKKWTFKTGGKVYATPVVDGDNIVVASSDHYIYCIGASSGKQRWRFKTDKPVVASAQIANGIAYIGASDGRFRAIDVATGKLVWEFSGVKGFVEDKPLVYQGNVYFGSWGNDFYALDAATGTLKWKWNNGASNRMFSPAACYPVGAQGKVFIVAPDRYMTAFDSQTGNVIWRKTVPGVRMRESIGLAADSSQTFIKTMDGNLYGVSAAADTMQLLWKSPIEMGYELNPAAAVERDGVIFTPTHSGVVYAVNRNDYTLLWKHKLSNCLVNAVLPIGNRKVLVSTMDGKLACIGY</sequence>
<accession>A0ABX6LGB3</accession>
<gene>
    <name evidence="4" type="ORF">HF324_15335</name>
</gene>
<dbReference type="EMBL" id="CP051204">
    <property type="protein sequence ID" value="QJB39159.1"/>
    <property type="molecule type" value="Genomic_DNA"/>
</dbReference>
<name>A0ABX6LGB3_9BACT</name>
<dbReference type="InterPro" id="IPR029052">
    <property type="entry name" value="Metallo-depent_PP-like"/>
</dbReference>
<evidence type="ECO:0000259" key="2">
    <source>
        <dbReference type="Pfam" id="PF00149"/>
    </source>
</evidence>
<dbReference type="Proteomes" id="UP000503144">
    <property type="component" value="Chromosome"/>
</dbReference>
<keyword evidence="1" id="KW-0732">Signal</keyword>
<reference evidence="4" key="1">
    <citation type="submission" date="2020-09" db="EMBL/GenBank/DDBJ databases">
        <authorList>
            <person name="Kittiwongwattana C."/>
        </authorList>
    </citation>
    <scope>NUCLEOTIDE SEQUENCE</scope>
    <source>
        <strain evidence="4">1303</strain>
    </source>
</reference>
<evidence type="ECO:0000256" key="1">
    <source>
        <dbReference type="SAM" id="SignalP"/>
    </source>
</evidence>